<evidence type="ECO:0000256" key="2">
    <source>
        <dbReference type="ARBA" id="ARBA00022840"/>
    </source>
</evidence>
<dbReference type="PANTHER" id="PTHR10457:SF7">
    <property type="entry name" value="GALACTOKINASE-RELATED"/>
    <property type="match status" value="1"/>
</dbReference>
<dbReference type="GO" id="GO:0004335">
    <property type="term" value="F:galactokinase activity"/>
    <property type="evidence" value="ECO:0007669"/>
    <property type="project" value="InterPro"/>
</dbReference>
<dbReference type="InterPro" id="IPR013750">
    <property type="entry name" value="GHMP_kinase_C_dom"/>
</dbReference>
<keyword evidence="2" id="KW-0067">ATP-binding</keyword>
<feature type="domain" description="GHMP kinase C-terminal" evidence="4">
    <location>
        <begin position="226"/>
        <end position="303"/>
    </location>
</feature>
<name>A0A0F9WEM6_9ZZZZ</name>
<proteinExistence type="predicted"/>
<dbReference type="PRINTS" id="PR00473">
    <property type="entry name" value="GALCTOKINASE"/>
</dbReference>
<evidence type="ECO:0008006" key="6">
    <source>
        <dbReference type="Google" id="ProtNLM"/>
    </source>
</evidence>
<dbReference type="GO" id="GO:0005829">
    <property type="term" value="C:cytosol"/>
    <property type="evidence" value="ECO:0007669"/>
    <property type="project" value="TreeGrafter"/>
</dbReference>
<dbReference type="SUPFAM" id="SSF55060">
    <property type="entry name" value="GHMP Kinase, C-terminal domain"/>
    <property type="match status" value="1"/>
</dbReference>
<dbReference type="GO" id="GO:0005524">
    <property type="term" value="F:ATP binding"/>
    <property type="evidence" value="ECO:0007669"/>
    <property type="project" value="UniProtKB-KW"/>
</dbReference>
<gene>
    <name evidence="5" type="ORF">LCGC14_0291050</name>
</gene>
<dbReference type="InterPro" id="IPR000705">
    <property type="entry name" value="Galactokinase"/>
</dbReference>
<comment type="caution">
    <text evidence="5">The sequence shown here is derived from an EMBL/GenBank/DDBJ whole genome shotgun (WGS) entry which is preliminary data.</text>
</comment>
<organism evidence="5">
    <name type="scientific">marine sediment metagenome</name>
    <dbReference type="NCBI Taxonomy" id="412755"/>
    <lineage>
        <taxon>unclassified sequences</taxon>
        <taxon>metagenomes</taxon>
        <taxon>ecological metagenomes</taxon>
    </lineage>
</organism>
<keyword evidence="1" id="KW-0547">Nucleotide-binding</keyword>
<dbReference type="Pfam" id="PF00288">
    <property type="entry name" value="GHMP_kinases_N"/>
    <property type="match status" value="1"/>
</dbReference>
<dbReference type="InterPro" id="IPR006204">
    <property type="entry name" value="GHMP_kinase_N_dom"/>
</dbReference>
<dbReference type="PANTHER" id="PTHR10457">
    <property type="entry name" value="MEVALONATE KINASE/GALACTOKINASE"/>
    <property type="match status" value="1"/>
</dbReference>
<reference evidence="5" key="1">
    <citation type="journal article" date="2015" name="Nature">
        <title>Complex archaea that bridge the gap between prokaryotes and eukaryotes.</title>
        <authorList>
            <person name="Spang A."/>
            <person name="Saw J.H."/>
            <person name="Jorgensen S.L."/>
            <person name="Zaremba-Niedzwiedzka K."/>
            <person name="Martijn J."/>
            <person name="Lind A.E."/>
            <person name="van Eijk R."/>
            <person name="Schleper C."/>
            <person name="Guy L."/>
            <person name="Ettema T.J."/>
        </authorList>
    </citation>
    <scope>NUCLEOTIDE SEQUENCE</scope>
</reference>
<sequence>MKSEVSVQVPGRICLMGDKVDLLGKPVIGMAINLMLTVNYKEKGSNEIEFYSHDTRERVNFKLGDNPPRNIDLAYWSVLFERLKKNISKGFYIEVKSDIPIGAGLSTSAALSIGFIKALNQALDLNLSKSEIAELAYLGENHDLGIQCGRLDQYTETFGGVVFINTGENPSVEYLDVDNLPVVVGNSMEERKASSILNRVKKQIEQKDPVTLKAFKVIERCVYQAKKALLTGDFKELGKLMNIQQEQERIIRTDTEKIVNLCNAANDAGAFGAKQMGAGGGGCMVAIAPGRQKEVADAINNAGGKAWIFDVYRYKEVE</sequence>
<dbReference type="SUPFAM" id="SSF54211">
    <property type="entry name" value="Ribosomal protein S5 domain 2-like"/>
    <property type="match status" value="1"/>
</dbReference>
<feature type="domain" description="GHMP kinase N-terminal" evidence="3">
    <location>
        <begin position="80"/>
        <end position="160"/>
    </location>
</feature>
<evidence type="ECO:0000259" key="3">
    <source>
        <dbReference type="Pfam" id="PF00288"/>
    </source>
</evidence>
<evidence type="ECO:0000313" key="5">
    <source>
        <dbReference type="EMBL" id="KKN84291.1"/>
    </source>
</evidence>
<evidence type="ECO:0000256" key="1">
    <source>
        <dbReference type="ARBA" id="ARBA00022741"/>
    </source>
</evidence>
<evidence type="ECO:0000259" key="4">
    <source>
        <dbReference type="Pfam" id="PF08544"/>
    </source>
</evidence>
<dbReference type="Pfam" id="PF08544">
    <property type="entry name" value="GHMP_kinases_C"/>
    <property type="match status" value="1"/>
</dbReference>
<dbReference type="AlphaFoldDB" id="A0A0F9WEM6"/>
<dbReference type="PIRSF" id="PIRSF000530">
    <property type="entry name" value="Galactokinase"/>
    <property type="match status" value="1"/>
</dbReference>
<dbReference type="InterPro" id="IPR006206">
    <property type="entry name" value="Mevalonate/galactokinase"/>
</dbReference>
<accession>A0A0F9WEM6</accession>
<dbReference type="InterPro" id="IPR036554">
    <property type="entry name" value="GHMP_kinase_C_sf"/>
</dbReference>
<dbReference type="PRINTS" id="PR00959">
    <property type="entry name" value="MEVGALKINASE"/>
</dbReference>
<dbReference type="GO" id="GO:0006012">
    <property type="term" value="P:galactose metabolic process"/>
    <property type="evidence" value="ECO:0007669"/>
    <property type="project" value="InterPro"/>
</dbReference>
<dbReference type="Gene3D" id="3.30.230.120">
    <property type="match status" value="1"/>
</dbReference>
<protein>
    <recommendedName>
        <fullName evidence="6">GHMP kinase N-terminal domain-containing protein</fullName>
    </recommendedName>
</protein>
<dbReference type="InterPro" id="IPR020568">
    <property type="entry name" value="Ribosomal_Su5_D2-typ_SF"/>
</dbReference>
<dbReference type="EMBL" id="LAZR01000173">
    <property type="protein sequence ID" value="KKN84291.1"/>
    <property type="molecule type" value="Genomic_DNA"/>
</dbReference>